<evidence type="ECO:0000256" key="5">
    <source>
        <dbReference type="ARBA" id="ARBA00022989"/>
    </source>
</evidence>
<keyword evidence="10" id="KW-0602">Photosynthesis</keyword>
<dbReference type="InterPro" id="IPR007802">
    <property type="entry name" value="Cyt_b6/f_cplx_su6"/>
</dbReference>
<dbReference type="EMBL" id="KP720616">
    <property type="protein sequence ID" value="AKC35147.1"/>
    <property type="molecule type" value="Genomic_DNA"/>
</dbReference>
<keyword evidence="5 10" id="KW-1133">Transmembrane helix</keyword>
<evidence type="ECO:0000256" key="9">
    <source>
        <dbReference type="ARBA" id="ARBA00025834"/>
    </source>
</evidence>
<evidence type="ECO:0000256" key="8">
    <source>
        <dbReference type="ARBA" id="ARBA00025197"/>
    </source>
</evidence>
<dbReference type="GO" id="GO:0009535">
    <property type="term" value="C:chloroplast thylakoid membrane"/>
    <property type="evidence" value="ECO:0007669"/>
    <property type="project" value="UniProtKB-SubCell"/>
</dbReference>
<keyword evidence="3 10" id="KW-0812">Transmembrane</keyword>
<proteinExistence type="inferred from homology"/>
<comment type="subcellular location">
    <subcellularLocation>
        <location evidence="1">Membrane</location>
        <topology evidence="1">Single-pass membrane protein</topology>
    </subcellularLocation>
    <subcellularLocation>
        <location evidence="10">Plastid</location>
        <location evidence="10">Chloroplast thylakoid membrane</location>
        <topology evidence="10">Single-pass membrane protein</topology>
    </subcellularLocation>
</comment>
<organism evidence="11">
    <name type="scientific">Ulva sp. UNA00071828</name>
    <dbReference type="NCBI Taxonomy" id="1641711"/>
    <lineage>
        <taxon>Eukaryota</taxon>
        <taxon>Viridiplantae</taxon>
        <taxon>Chlorophyta</taxon>
        <taxon>core chlorophytes</taxon>
        <taxon>Ulvophyceae</taxon>
        <taxon>OUU clade</taxon>
        <taxon>Ulvales</taxon>
        <taxon>Ulvaceae</taxon>
        <taxon>Ulva</taxon>
    </lineage>
</organism>
<geneLocation type="chloroplast" evidence="11"/>
<evidence type="ECO:0000256" key="4">
    <source>
        <dbReference type="ARBA" id="ARBA00022982"/>
    </source>
</evidence>
<accession>A0A0E3TJE3</accession>
<evidence type="ECO:0000313" key="11">
    <source>
        <dbReference type="EMBL" id="AKC35147.1"/>
    </source>
</evidence>
<comment type="subunit">
    <text evidence="9 10">The 4 large subunits of the cytochrome b6-f complex are cytochrome b6, subunit IV (17 kDa polypeptide, PetD), cytochrome f and the Rieske protein, while the 4 small subunits are PetG, PetL, PetM and PetN. The complex functions as a dimer.</text>
</comment>
<comment type="similarity">
    <text evidence="10">Belongs to the PetL family.</text>
</comment>
<keyword evidence="2 10" id="KW-0813">Transport</keyword>
<reference evidence="11" key="1">
    <citation type="journal article" date="2015" name="PLoS ONE">
        <title>The Complete Chloroplast and Mitochondrial Genomes of the Green Macroalga Ulva sp. UNA00071828 (Ulvophyceae, Chlorophyta).</title>
        <authorList>
            <person name="Melton J.T.III."/>
            <person name="Leliaert F."/>
            <person name="Tronholm A."/>
            <person name="Lopez-Bautista J.M."/>
        </authorList>
    </citation>
    <scope>NUCLEOTIDE SEQUENCE</scope>
</reference>
<sequence length="31" mass="3381">MLTLISYIGLLIGGLIMASIFYLAVVKIQLI</sequence>
<keyword evidence="7 10" id="KW-0472">Membrane</keyword>
<keyword evidence="6 10" id="KW-0793">Thylakoid</keyword>
<keyword evidence="4 10" id="KW-0249">Electron transport</keyword>
<evidence type="ECO:0000256" key="2">
    <source>
        <dbReference type="ARBA" id="ARBA00022448"/>
    </source>
</evidence>
<evidence type="ECO:0000256" key="7">
    <source>
        <dbReference type="ARBA" id="ARBA00023136"/>
    </source>
</evidence>
<evidence type="ECO:0000256" key="6">
    <source>
        <dbReference type="ARBA" id="ARBA00023078"/>
    </source>
</evidence>
<comment type="function">
    <text evidence="8 10">Component of the cytochrome b6-f complex, which mediates electron transfer between photosystem II (PSII) and photosystem I (PSI), cyclic electron flow around PSI, and state transitions. PetL is important for photoautotrophic growth as well as for electron transfer efficiency and stability of the cytochrome b6-f complex.</text>
</comment>
<evidence type="ECO:0000256" key="1">
    <source>
        <dbReference type="ARBA" id="ARBA00004167"/>
    </source>
</evidence>
<protein>
    <recommendedName>
        <fullName evidence="10">Cytochrome b6-f complex subunit 6</fullName>
    </recommendedName>
    <alternativeName>
        <fullName evidence="10">Cytochrome b6-f complex subunit PetL</fullName>
    </alternativeName>
    <alternativeName>
        <fullName evidence="10">Cytochrome b6-f complex subunit VI</fullName>
    </alternativeName>
</protein>
<keyword evidence="11" id="KW-0934">Plastid</keyword>
<dbReference type="AlphaFoldDB" id="A0A0E3TJE3"/>
<evidence type="ECO:0000256" key="10">
    <source>
        <dbReference type="HAMAP-Rule" id="MF_00433"/>
    </source>
</evidence>
<dbReference type="GO" id="GO:0009512">
    <property type="term" value="C:cytochrome b6f complex"/>
    <property type="evidence" value="ECO:0007669"/>
    <property type="project" value="InterPro"/>
</dbReference>
<gene>
    <name evidence="10 11" type="primary">petL</name>
</gene>
<dbReference type="GO" id="GO:0009055">
    <property type="term" value="F:electron transfer activity"/>
    <property type="evidence" value="ECO:0007669"/>
    <property type="project" value="InterPro"/>
</dbReference>
<dbReference type="HAMAP" id="MF_00433">
    <property type="entry name" value="Cytb6_f_PetL"/>
    <property type="match status" value="1"/>
</dbReference>
<name>A0A0E3TJE3_9CHLO</name>
<evidence type="ECO:0000256" key="3">
    <source>
        <dbReference type="ARBA" id="ARBA00022692"/>
    </source>
</evidence>
<dbReference type="GO" id="GO:0015979">
    <property type="term" value="P:photosynthesis"/>
    <property type="evidence" value="ECO:0007669"/>
    <property type="project" value="UniProtKB-KW"/>
</dbReference>
<feature type="transmembrane region" description="Helical" evidence="10">
    <location>
        <begin position="6"/>
        <end position="25"/>
    </location>
</feature>
<keyword evidence="11" id="KW-0150">Chloroplast</keyword>